<dbReference type="PANTHER" id="PTHR12645">
    <property type="entry name" value="ALR/ERV"/>
    <property type="match status" value="1"/>
</dbReference>
<evidence type="ECO:0000256" key="7">
    <source>
        <dbReference type="SAM" id="Phobius"/>
    </source>
</evidence>
<evidence type="ECO:0000256" key="4">
    <source>
        <dbReference type="ARBA" id="ARBA00022827"/>
    </source>
</evidence>
<evidence type="ECO:0000256" key="2">
    <source>
        <dbReference type="ARBA" id="ARBA00012512"/>
    </source>
</evidence>
<dbReference type="GO" id="GO:0005739">
    <property type="term" value="C:mitochondrion"/>
    <property type="evidence" value="ECO:0007669"/>
    <property type="project" value="TreeGrafter"/>
</dbReference>
<dbReference type="GO" id="GO:0016971">
    <property type="term" value="F:flavin-dependent sulfhydryl oxidase activity"/>
    <property type="evidence" value="ECO:0007669"/>
    <property type="project" value="InterPro"/>
</dbReference>
<accession>A0A6C0I847</accession>
<dbReference type="SUPFAM" id="SSF69000">
    <property type="entry name" value="FAD-dependent thiol oxidase"/>
    <property type="match status" value="1"/>
</dbReference>
<sequence length="153" mass="18381">MPGKTNQPSPAGLDPTIWGPHFWFFLHTIAMTYPIRPNEVTRKKYYELICNLPIFIPVEAMGSDFSKLLDEYPVSSYLDSRDSFIRWMHFIHNKINEKLEKPKISINDFYIKYYEEYKPKDIKMKDYYRWREKIIYTTVLLAASGMIVYLYNK</sequence>
<keyword evidence="4" id="KW-0274">FAD</keyword>
<dbReference type="EC" id="1.8.3.2" evidence="2"/>
<keyword evidence="6" id="KW-1015">Disulfide bond</keyword>
<name>A0A6C0I847_9ZZZZ</name>
<feature type="domain" description="ERV/ALR sulfhydryl oxidase" evidence="8">
    <location>
        <begin position="11"/>
        <end position="114"/>
    </location>
</feature>
<evidence type="ECO:0000256" key="6">
    <source>
        <dbReference type="ARBA" id="ARBA00023157"/>
    </source>
</evidence>
<proteinExistence type="predicted"/>
<dbReference type="Pfam" id="PF04777">
    <property type="entry name" value="Evr1_Alr"/>
    <property type="match status" value="1"/>
</dbReference>
<dbReference type="InterPro" id="IPR036774">
    <property type="entry name" value="ERV/ALR_sulphydryl_oxid_sf"/>
</dbReference>
<dbReference type="PROSITE" id="PS51324">
    <property type="entry name" value="ERV_ALR"/>
    <property type="match status" value="1"/>
</dbReference>
<feature type="transmembrane region" description="Helical" evidence="7">
    <location>
        <begin position="134"/>
        <end position="151"/>
    </location>
</feature>
<keyword evidence="7" id="KW-0812">Transmembrane</keyword>
<feature type="transmembrane region" description="Helical" evidence="7">
    <location>
        <begin position="17"/>
        <end position="35"/>
    </location>
</feature>
<dbReference type="InterPro" id="IPR017905">
    <property type="entry name" value="ERV/ALR_sulphydryl_oxidase"/>
</dbReference>
<evidence type="ECO:0000256" key="3">
    <source>
        <dbReference type="ARBA" id="ARBA00022630"/>
    </source>
</evidence>
<evidence type="ECO:0000256" key="5">
    <source>
        <dbReference type="ARBA" id="ARBA00023002"/>
    </source>
</evidence>
<evidence type="ECO:0000259" key="8">
    <source>
        <dbReference type="PROSITE" id="PS51324"/>
    </source>
</evidence>
<dbReference type="PANTHER" id="PTHR12645:SF0">
    <property type="entry name" value="FAD-LINKED SULFHYDRYL OXIDASE ALR"/>
    <property type="match status" value="1"/>
</dbReference>
<keyword evidence="7" id="KW-1133">Transmembrane helix</keyword>
<keyword evidence="5" id="KW-0560">Oxidoreductase</keyword>
<evidence type="ECO:0000256" key="1">
    <source>
        <dbReference type="ARBA" id="ARBA00001974"/>
    </source>
</evidence>
<evidence type="ECO:0000313" key="9">
    <source>
        <dbReference type="EMBL" id="QHT88496.1"/>
    </source>
</evidence>
<keyword evidence="3" id="KW-0285">Flavoprotein</keyword>
<organism evidence="9">
    <name type="scientific">viral metagenome</name>
    <dbReference type="NCBI Taxonomy" id="1070528"/>
    <lineage>
        <taxon>unclassified sequences</taxon>
        <taxon>metagenomes</taxon>
        <taxon>organismal metagenomes</taxon>
    </lineage>
</organism>
<dbReference type="EMBL" id="MN740118">
    <property type="protein sequence ID" value="QHT88496.1"/>
    <property type="molecule type" value="Genomic_DNA"/>
</dbReference>
<dbReference type="Gene3D" id="1.20.120.310">
    <property type="entry name" value="ERV/ALR sulfhydryl oxidase domain"/>
    <property type="match status" value="1"/>
</dbReference>
<comment type="cofactor">
    <cofactor evidence="1">
        <name>FAD</name>
        <dbReference type="ChEBI" id="CHEBI:57692"/>
    </cofactor>
</comment>
<keyword evidence="7" id="KW-0472">Membrane</keyword>
<reference evidence="9" key="1">
    <citation type="journal article" date="2020" name="Nature">
        <title>Giant virus diversity and host interactions through global metagenomics.</title>
        <authorList>
            <person name="Schulz F."/>
            <person name="Roux S."/>
            <person name="Paez-Espino D."/>
            <person name="Jungbluth S."/>
            <person name="Walsh D.A."/>
            <person name="Denef V.J."/>
            <person name="McMahon K.D."/>
            <person name="Konstantinidis K.T."/>
            <person name="Eloe-Fadrosh E.A."/>
            <person name="Kyrpides N.C."/>
            <person name="Woyke T."/>
        </authorList>
    </citation>
    <scope>NUCLEOTIDE SEQUENCE</scope>
    <source>
        <strain evidence="9">GVMAG-M-3300023184-51</strain>
    </source>
</reference>
<dbReference type="InterPro" id="IPR039799">
    <property type="entry name" value="ALR/ERV"/>
</dbReference>
<dbReference type="GO" id="GO:0050660">
    <property type="term" value="F:flavin adenine dinucleotide binding"/>
    <property type="evidence" value="ECO:0007669"/>
    <property type="project" value="TreeGrafter"/>
</dbReference>
<dbReference type="AlphaFoldDB" id="A0A6C0I847"/>
<protein>
    <recommendedName>
        <fullName evidence="2">thiol oxidase</fullName>
        <ecNumber evidence="2">1.8.3.2</ecNumber>
    </recommendedName>
</protein>